<evidence type="ECO:0000259" key="2">
    <source>
        <dbReference type="Pfam" id="PF02638"/>
    </source>
</evidence>
<keyword evidence="4" id="KW-0378">Hydrolase</keyword>
<dbReference type="InterPro" id="IPR003790">
    <property type="entry name" value="GHL10"/>
</dbReference>
<evidence type="ECO:0000313" key="5">
    <source>
        <dbReference type="Proteomes" id="UP000190065"/>
    </source>
</evidence>
<dbReference type="Proteomes" id="UP000190065">
    <property type="component" value="Unassembled WGS sequence"/>
</dbReference>
<dbReference type="InterPro" id="IPR017853">
    <property type="entry name" value="GH"/>
</dbReference>
<sequence length="427" mass="49331">MVLLLAPMGRLMAQKNAERTTDNTAKYIIMWVDATANFQTFSHPDSIDYYVRKLHLLGFTDLVVDVRPVSGEVLFNTSLAPKLQTWKQFTRPDFDYLGRFITIAHAFGIKVHAAMNCFSAGHNYFDRGPIYTKHSEWASMQYTPAGRLPITQQKEKYAAMVNPLAKGYLPHMKKLLKALLSAYPTVDGVVLDRVRYDGIEADFSDTSRRAFEKYIHHRVEKFPQDIFTWVKNDAQQWVVRPGKWYALWIEWRAKVIHDVMVALRKQVKQVCPEALFGTYTGAWYPTYYEVGVNFSHPSYHPERDFAWTTPRYHTTGYMPLIDFYMAGNYYPTIEQPKNATDEGAQWYSVEGSCRQLRRLLCGHPFYGSVLIDQLAPQPEKISRAIQTNLSLSDGVMLFDISHLIAHPQWWNEVEKGLQGHVQQPSKE</sequence>
<dbReference type="PANTHER" id="PTHR43405">
    <property type="entry name" value="GLYCOSYL HYDROLASE DIGH"/>
    <property type="match status" value="1"/>
</dbReference>
<keyword evidence="1" id="KW-0732">Signal</keyword>
<evidence type="ECO:0000259" key="3">
    <source>
        <dbReference type="Pfam" id="PF16373"/>
    </source>
</evidence>
<dbReference type="EMBL" id="FUXK01000006">
    <property type="protein sequence ID" value="SJZ65011.1"/>
    <property type="molecule type" value="Genomic_DNA"/>
</dbReference>
<dbReference type="Gene3D" id="3.20.20.80">
    <property type="entry name" value="Glycosidases"/>
    <property type="match status" value="1"/>
</dbReference>
<feature type="domain" description="DUF4985" evidence="3">
    <location>
        <begin position="304"/>
        <end position="414"/>
    </location>
</feature>
<reference evidence="4 5" key="1">
    <citation type="submission" date="2017-02" db="EMBL/GenBank/DDBJ databases">
        <authorList>
            <person name="Peterson S.W."/>
        </authorList>
    </citation>
    <scope>NUCLEOTIDE SEQUENCE [LARGE SCALE GENOMIC DNA]</scope>
    <source>
        <strain evidence="4 5">ATCC 43324</strain>
    </source>
</reference>
<gene>
    <name evidence="4" type="ORF">SAMN02745202_00710</name>
</gene>
<dbReference type="GO" id="GO:0016787">
    <property type="term" value="F:hydrolase activity"/>
    <property type="evidence" value="ECO:0007669"/>
    <property type="project" value="UniProtKB-KW"/>
</dbReference>
<dbReference type="SUPFAM" id="SSF51445">
    <property type="entry name" value="(Trans)glycosidases"/>
    <property type="match status" value="1"/>
</dbReference>
<dbReference type="eggNOG" id="COG1649">
    <property type="taxonomic scope" value="Bacteria"/>
</dbReference>
<protein>
    <submittedName>
        <fullName evidence="4">Glycosyl hydrolase-like 10</fullName>
    </submittedName>
</protein>
<dbReference type="InterPro" id="IPR032280">
    <property type="entry name" value="DUF4985"/>
</dbReference>
<evidence type="ECO:0000256" key="1">
    <source>
        <dbReference type="ARBA" id="ARBA00022729"/>
    </source>
</evidence>
<dbReference type="AlphaFoldDB" id="A0A1T4MDN8"/>
<dbReference type="InterPro" id="IPR052177">
    <property type="entry name" value="Divisome_Glycosyl_Hydrolase"/>
</dbReference>
<dbReference type="Pfam" id="PF16373">
    <property type="entry name" value="DUF4985"/>
    <property type="match status" value="1"/>
</dbReference>
<dbReference type="Pfam" id="PF02638">
    <property type="entry name" value="GHL10"/>
    <property type="match status" value="1"/>
</dbReference>
<name>A0A1T4MDN8_9BACT</name>
<accession>A0A1T4MDN8</accession>
<organism evidence="4 5">
    <name type="scientific">Segatella oulorum</name>
    <dbReference type="NCBI Taxonomy" id="28136"/>
    <lineage>
        <taxon>Bacteria</taxon>
        <taxon>Pseudomonadati</taxon>
        <taxon>Bacteroidota</taxon>
        <taxon>Bacteroidia</taxon>
        <taxon>Bacteroidales</taxon>
        <taxon>Prevotellaceae</taxon>
        <taxon>Segatella</taxon>
    </lineage>
</organism>
<proteinExistence type="predicted"/>
<dbReference type="STRING" id="28136.SAMN02745202_00710"/>
<feature type="domain" description="Glycosyl hydrolase-like 10" evidence="2">
    <location>
        <begin position="40"/>
        <end position="278"/>
    </location>
</feature>
<dbReference type="PANTHER" id="PTHR43405:SF1">
    <property type="entry name" value="GLYCOSYL HYDROLASE DIGH"/>
    <property type="match status" value="1"/>
</dbReference>
<evidence type="ECO:0000313" key="4">
    <source>
        <dbReference type="EMBL" id="SJZ65011.1"/>
    </source>
</evidence>